<sequence length="30" mass="3073">MPLALTITSPAFSPDSAVLLPGLTDATFKP</sequence>
<dbReference type="STRING" id="405948.SACE_4503"/>
<organism evidence="1 2">
    <name type="scientific">Saccharopolyspora erythraea (strain ATCC 11635 / DSM 40517 / JCM 4748 / NBRC 13426 / NCIMB 8594 / NRRL 2338)</name>
    <dbReference type="NCBI Taxonomy" id="405948"/>
    <lineage>
        <taxon>Bacteria</taxon>
        <taxon>Bacillati</taxon>
        <taxon>Actinomycetota</taxon>
        <taxon>Actinomycetes</taxon>
        <taxon>Pseudonocardiales</taxon>
        <taxon>Pseudonocardiaceae</taxon>
        <taxon>Saccharopolyspora</taxon>
    </lineage>
</organism>
<dbReference type="KEGG" id="sen:SACE_4503"/>
<protein>
    <submittedName>
        <fullName evidence="1">Uncharacterized protein</fullName>
    </submittedName>
</protein>
<dbReference type="EMBL" id="AM420293">
    <property type="protein sequence ID" value="CAM03772.1"/>
    <property type="molecule type" value="Genomic_DNA"/>
</dbReference>
<dbReference type="Proteomes" id="UP000006728">
    <property type="component" value="Chromosome"/>
</dbReference>
<dbReference type="AlphaFoldDB" id="A4FI97"/>
<accession>A4FI97</accession>
<reference evidence="1 2" key="1">
    <citation type="journal article" date="2007" name="Nat. Biotechnol.">
        <title>Complete genome sequence of the erythromycin-producing bacterium Saccharopolyspora erythraea NRRL23338.</title>
        <authorList>
            <person name="Oliynyk M."/>
            <person name="Samborskyy M."/>
            <person name="Lester J.B."/>
            <person name="Mironenko T."/>
            <person name="Scott N."/>
            <person name="Dickens S."/>
            <person name="Haydock S.F."/>
            <person name="Leadlay P.F."/>
        </authorList>
    </citation>
    <scope>NUCLEOTIDE SEQUENCE [LARGE SCALE GENOMIC DNA]</scope>
    <source>
        <strain evidence="2">ATCC 11635 / DSM 40517 / JCM 4748 / NBRC 13426 / NCIMB 8594 / NRRL 2338</strain>
    </source>
</reference>
<keyword evidence="2" id="KW-1185">Reference proteome</keyword>
<gene>
    <name evidence="1" type="ordered locus">SACE_4503</name>
</gene>
<dbReference type="HOGENOM" id="CLU_3405268_0_0_11"/>
<evidence type="ECO:0000313" key="2">
    <source>
        <dbReference type="Proteomes" id="UP000006728"/>
    </source>
</evidence>
<proteinExistence type="predicted"/>
<evidence type="ECO:0000313" key="1">
    <source>
        <dbReference type="EMBL" id="CAM03772.1"/>
    </source>
</evidence>
<name>A4FI97_SACEN</name>